<sequence>MISPLPNRIQGYQDMELLCQTESSYIYVTQRDGAPLGKQIALKFIPLNDHAQKSQIDNECQLQSTIGHSYIMPVNTYFDYKDGNQIYRVIEMPLGVDNLCNAYSKHFLGGIQHIYKLISELTACVNYLHQNKILHGGICPENIILKNANEEFLIPQLSGFRFAKLLSIYSPDDFYCNCRNRIPYFSAPELLESKSHSFPSDIWSLGATFYFVITGNIIQDPKNLNLAYDSQFGPKFPHSGKELISRMLSFDPKDRPSASDIFNSDFFSEVMTQGLDHIIIQNKLNEYSFMTTKKKFY</sequence>
<evidence type="ECO:0000256" key="3">
    <source>
        <dbReference type="ARBA" id="ARBA00022741"/>
    </source>
</evidence>
<dbReference type="PANTHER" id="PTHR24345">
    <property type="entry name" value="SERINE/THREONINE-PROTEIN KINASE PLK"/>
    <property type="match status" value="1"/>
</dbReference>
<evidence type="ECO:0000259" key="6">
    <source>
        <dbReference type="PROSITE" id="PS50011"/>
    </source>
</evidence>
<dbReference type="InterPro" id="IPR011009">
    <property type="entry name" value="Kinase-like_dom_sf"/>
</dbReference>
<keyword evidence="5" id="KW-0067">ATP-binding</keyword>
<comment type="caution">
    <text evidence="7">The sequence shown here is derived from an EMBL/GenBank/DDBJ whole genome shotgun (WGS) entry which is preliminary data.</text>
</comment>
<evidence type="ECO:0000313" key="8">
    <source>
        <dbReference type="Proteomes" id="UP001470230"/>
    </source>
</evidence>
<dbReference type="SMART" id="SM00220">
    <property type="entry name" value="S_TKc"/>
    <property type="match status" value="1"/>
</dbReference>
<dbReference type="Proteomes" id="UP001470230">
    <property type="component" value="Unassembled WGS sequence"/>
</dbReference>
<dbReference type="SUPFAM" id="SSF56112">
    <property type="entry name" value="Protein kinase-like (PK-like)"/>
    <property type="match status" value="1"/>
</dbReference>
<evidence type="ECO:0000256" key="4">
    <source>
        <dbReference type="ARBA" id="ARBA00022777"/>
    </source>
</evidence>
<keyword evidence="3" id="KW-0547">Nucleotide-binding</keyword>
<evidence type="ECO:0000256" key="2">
    <source>
        <dbReference type="ARBA" id="ARBA00022679"/>
    </source>
</evidence>
<dbReference type="InterPro" id="IPR000719">
    <property type="entry name" value="Prot_kinase_dom"/>
</dbReference>
<dbReference type="Pfam" id="PF00069">
    <property type="entry name" value="Pkinase"/>
    <property type="match status" value="1"/>
</dbReference>
<accession>A0ABR2K6Z1</accession>
<reference evidence="7 8" key="1">
    <citation type="submission" date="2024-04" db="EMBL/GenBank/DDBJ databases">
        <title>Tritrichomonas musculus Genome.</title>
        <authorList>
            <person name="Alves-Ferreira E."/>
            <person name="Grigg M."/>
            <person name="Lorenzi H."/>
            <person name="Galac M."/>
        </authorList>
    </citation>
    <scope>NUCLEOTIDE SEQUENCE [LARGE SCALE GENOMIC DNA]</scope>
    <source>
        <strain evidence="7 8">EAF2021</strain>
    </source>
</reference>
<keyword evidence="2" id="KW-0808">Transferase</keyword>
<keyword evidence="4" id="KW-0418">Kinase</keyword>
<feature type="domain" description="Protein kinase" evidence="6">
    <location>
        <begin position="12"/>
        <end position="267"/>
    </location>
</feature>
<dbReference type="Gene3D" id="1.10.510.10">
    <property type="entry name" value="Transferase(Phosphotransferase) domain 1"/>
    <property type="match status" value="1"/>
</dbReference>
<evidence type="ECO:0000313" key="7">
    <source>
        <dbReference type="EMBL" id="KAK8886883.1"/>
    </source>
</evidence>
<proteinExistence type="predicted"/>
<evidence type="ECO:0000256" key="5">
    <source>
        <dbReference type="ARBA" id="ARBA00022840"/>
    </source>
</evidence>
<protein>
    <recommendedName>
        <fullName evidence="6">Protein kinase domain-containing protein</fullName>
    </recommendedName>
</protein>
<gene>
    <name evidence="7" type="ORF">M9Y10_037916</name>
</gene>
<keyword evidence="8" id="KW-1185">Reference proteome</keyword>
<organism evidence="7 8">
    <name type="scientific">Tritrichomonas musculus</name>
    <dbReference type="NCBI Taxonomy" id="1915356"/>
    <lineage>
        <taxon>Eukaryota</taxon>
        <taxon>Metamonada</taxon>
        <taxon>Parabasalia</taxon>
        <taxon>Tritrichomonadida</taxon>
        <taxon>Tritrichomonadidae</taxon>
        <taxon>Tritrichomonas</taxon>
    </lineage>
</organism>
<dbReference type="PANTHER" id="PTHR24345:SF0">
    <property type="entry name" value="CELL CYCLE SERINE_THREONINE-PROTEIN KINASE CDC5_MSD2"/>
    <property type="match status" value="1"/>
</dbReference>
<evidence type="ECO:0000256" key="1">
    <source>
        <dbReference type="ARBA" id="ARBA00022527"/>
    </source>
</evidence>
<name>A0ABR2K6Z1_9EUKA</name>
<dbReference type="PROSITE" id="PS50011">
    <property type="entry name" value="PROTEIN_KINASE_DOM"/>
    <property type="match status" value="1"/>
</dbReference>
<dbReference type="CDD" id="cd00180">
    <property type="entry name" value="PKc"/>
    <property type="match status" value="1"/>
</dbReference>
<dbReference type="EMBL" id="JAPFFF010000006">
    <property type="protein sequence ID" value="KAK8886883.1"/>
    <property type="molecule type" value="Genomic_DNA"/>
</dbReference>
<keyword evidence="1" id="KW-0723">Serine/threonine-protein kinase</keyword>